<comment type="cofactor">
    <cofactor evidence="20">
        <name>Mg(2+)</name>
        <dbReference type="ChEBI" id="CHEBI:18420"/>
    </cofactor>
    <cofactor evidence="20">
        <name>Mn(2+)</name>
        <dbReference type="ChEBI" id="CHEBI:29035"/>
    </cofactor>
    <text evidence="20">Binds 2 magnesium or manganese ions per subunit.</text>
</comment>
<feature type="binding site" evidence="20">
    <location>
        <position position="278"/>
    </location>
    <ligand>
        <name>Mg(2+)</name>
        <dbReference type="ChEBI" id="CHEBI:18420"/>
        <label>2</label>
    </ligand>
</feature>
<dbReference type="GO" id="GO:0071555">
    <property type="term" value="P:cell wall organization"/>
    <property type="evidence" value="ECO:0007669"/>
    <property type="project" value="UniProtKB-KW"/>
</dbReference>
<evidence type="ECO:0000256" key="3">
    <source>
        <dbReference type="ARBA" id="ARBA00004496"/>
    </source>
</evidence>
<dbReference type="RefSeq" id="WP_028698610.1">
    <property type="nucleotide sequence ID" value="NZ_CP060595.1"/>
</dbReference>
<evidence type="ECO:0000256" key="6">
    <source>
        <dbReference type="ARBA" id="ARBA00022490"/>
    </source>
</evidence>
<proteinExistence type="inferred from homology"/>
<dbReference type="InterPro" id="IPR016185">
    <property type="entry name" value="PreATP-grasp_dom_sf"/>
</dbReference>
<keyword evidence="11 20" id="KW-0460">Magnesium</keyword>
<evidence type="ECO:0000256" key="19">
    <source>
        <dbReference type="PIRSR" id="PIRSR039102-1"/>
    </source>
</evidence>
<evidence type="ECO:0000256" key="18">
    <source>
        <dbReference type="HAMAP-Rule" id="MF_00047"/>
    </source>
</evidence>
<accession>A0A399M010</accession>
<evidence type="ECO:0000256" key="9">
    <source>
        <dbReference type="ARBA" id="ARBA00022741"/>
    </source>
</evidence>
<dbReference type="InterPro" id="IPR011095">
    <property type="entry name" value="Dala_Dala_lig_C"/>
</dbReference>
<dbReference type="Gene3D" id="3.40.50.20">
    <property type="match status" value="1"/>
</dbReference>
<dbReference type="InterPro" id="IPR005905">
    <property type="entry name" value="D_ala_D_ala"/>
</dbReference>
<reference evidence="21 22" key="1">
    <citation type="submission" date="2018-08" db="EMBL/GenBank/DDBJ databases">
        <title>Draft genome sequence of the cyanotroph, Pseudomonas monteilii BCN3.</title>
        <authorList>
            <person name="Jones L.B."/>
            <person name="Kunz D.A."/>
        </authorList>
    </citation>
    <scope>NUCLEOTIDE SEQUENCE [LARGE SCALE GENOMIC DNA]</scope>
    <source>
        <strain evidence="21 22">BCN3</strain>
    </source>
</reference>
<feature type="active site" evidence="19">
    <location>
        <position position="158"/>
    </location>
</feature>
<dbReference type="PANTHER" id="PTHR23132">
    <property type="entry name" value="D-ALANINE--D-ALANINE LIGASE"/>
    <property type="match status" value="1"/>
</dbReference>
<dbReference type="GO" id="GO:0008716">
    <property type="term" value="F:D-alanine-D-alanine ligase activity"/>
    <property type="evidence" value="ECO:0007669"/>
    <property type="project" value="UniProtKB-UniRule"/>
</dbReference>
<dbReference type="Pfam" id="PF01820">
    <property type="entry name" value="Dala_Dala_lig_N"/>
    <property type="match status" value="2"/>
</dbReference>
<dbReference type="UniPathway" id="UPA00219"/>
<dbReference type="GO" id="GO:0005524">
    <property type="term" value="F:ATP binding"/>
    <property type="evidence" value="ECO:0007669"/>
    <property type="project" value="UniProtKB-UniRule"/>
</dbReference>
<evidence type="ECO:0000256" key="15">
    <source>
        <dbReference type="ARBA" id="ARBA00023316"/>
    </source>
</evidence>
<evidence type="ECO:0000256" key="20">
    <source>
        <dbReference type="PIRSR" id="PIRSR039102-3"/>
    </source>
</evidence>
<evidence type="ECO:0000256" key="13">
    <source>
        <dbReference type="ARBA" id="ARBA00022984"/>
    </source>
</evidence>
<dbReference type="SUPFAM" id="SSF52440">
    <property type="entry name" value="PreATP-grasp domain"/>
    <property type="match status" value="1"/>
</dbReference>
<keyword evidence="15 18" id="KW-0961">Cell wall biogenesis/degradation</keyword>
<dbReference type="PIRSF" id="PIRSF039102">
    <property type="entry name" value="Ddl/VanB"/>
    <property type="match status" value="1"/>
</dbReference>
<dbReference type="InterPro" id="IPR013815">
    <property type="entry name" value="ATP_grasp_subdomain_1"/>
</dbReference>
<comment type="similarity">
    <text evidence="5 18">Belongs to the D-alanine--D-alanine ligase family.</text>
</comment>
<comment type="pathway">
    <text evidence="4 18">Cell wall biogenesis; peptidoglycan biosynthesis.</text>
</comment>
<evidence type="ECO:0000256" key="12">
    <source>
        <dbReference type="ARBA" id="ARBA00022960"/>
    </source>
</evidence>
<comment type="catalytic activity">
    <reaction evidence="16 18">
        <text>2 D-alanine + ATP = D-alanyl-D-alanine + ADP + phosphate + H(+)</text>
        <dbReference type="Rhea" id="RHEA:11224"/>
        <dbReference type="ChEBI" id="CHEBI:15378"/>
        <dbReference type="ChEBI" id="CHEBI:30616"/>
        <dbReference type="ChEBI" id="CHEBI:43474"/>
        <dbReference type="ChEBI" id="CHEBI:57416"/>
        <dbReference type="ChEBI" id="CHEBI:57822"/>
        <dbReference type="ChEBI" id="CHEBI:456216"/>
        <dbReference type="EC" id="6.3.2.4"/>
    </reaction>
</comment>
<dbReference type="InterPro" id="IPR011127">
    <property type="entry name" value="Dala_Dala_lig_N"/>
</dbReference>
<dbReference type="GeneID" id="83671871"/>
<feature type="active site" evidence="19">
    <location>
        <position position="30"/>
    </location>
</feature>
<dbReference type="PROSITE" id="PS50975">
    <property type="entry name" value="ATP_GRASP"/>
    <property type="match status" value="1"/>
</dbReference>
<evidence type="ECO:0000256" key="7">
    <source>
        <dbReference type="ARBA" id="ARBA00022598"/>
    </source>
</evidence>
<dbReference type="GO" id="GO:0005829">
    <property type="term" value="C:cytosol"/>
    <property type="evidence" value="ECO:0007669"/>
    <property type="project" value="UniProtKB-ARBA"/>
</dbReference>
<dbReference type="NCBIfam" id="NF002378">
    <property type="entry name" value="PRK01372.1"/>
    <property type="match status" value="1"/>
</dbReference>
<dbReference type="GO" id="GO:0046872">
    <property type="term" value="F:metal ion binding"/>
    <property type="evidence" value="ECO:0007669"/>
    <property type="project" value="UniProtKB-KW"/>
</dbReference>
<dbReference type="InterPro" id="IPR000291">
    <property type="entry name" value="D-Ala_lig_Van_CS"/>
</dbReference>
<dbReference type="EMBL" id="QWLL01000052">
    <property type="protein sequence ID" value="RII75111.1"/>
    <property type="molecule type" value="Genomic_DNA"/>
</dbReference>
<dbReference type="Pfam" id="PF07478">
    <property type="entry name" value="Dala_Dala_lig_C"/>
    <property type="match status" value="1"/>
</dbReference>
<dbReference type="HAMAP" id="MF_00047">
    <property type="entry name" value="Dala_Dala_lig"/>
    <property type="match status" value="1"/>
</dbReference>
<comment type="pathway">
    <text evidence="17">Glycan biosynthesis.</text>
</comment>
<dbReference type="SUPFAM" id="SSF56059">
    <property type="entry name" value="Glutathione synthetase ATP-binding domain-like"/>
    <property type="match status" value="1"/>
</dbReference>
<dbReference type="Gene3D" id="3.30.1490.20">
    <property type="entry name" value="ATP-grasp fold, A domain"/>
    <property type="match status" value="1"/>
</dbReference>
<evidence type="ECO:0000256" key="14">
    <source>
        <dbReference type="ARBA" id="ARBA00023211"/>
    </source>
</evidence>
<keyword evidence="14 20" id="KW-0464">Manganese</keyword>
<evidence type="ECO:0000256" key="17">
    <source>
        <dbReference type="ARBA" id="ARBA00060592"/>
    </source>
</evidence>
<keyword evidence="6 18" id="KW-0963">Cytoplasm</keyword>
<evidence type="ECO:0000256" key="2">
    <source>
        <dbReference type="ARBA" id="ARBA00003921"/>
    </source>
</evidence>
<evidence type="ECO:0000256" key="4">
    <source>
        <dbReference type="ARBA" id="ARBA00004752"/>
    </source>
</evidence>
<dbReference type="FunFam" id="3.40.50.20:FF:000013">
    <property type="entry name" value="D-alanine--D-alanine ligase"/>
    <property type="match status" value="1"/>
</dbReference>
<keyword evidence="9" id="KW-0547">Nucleotide-binding</keyword>
<protein>
    <recommendedName>
        <fullName evidence="18">D-alanine--D-alanine ligase</fullName>
        <ecNumber evidence="18">6.3.2.4</ecNumber>
    </recommendedName>
    <alternativeName>
        <fullName evidence="18">D-Ala-D-Ala ligase</fullName>
    </alternativeName>
    <alternativeName>
        <fullName evidence="18">D-alanylalanine synthetase</fullName>
    </alternativeName>
</protein>
<dbReference type="Gene3D" id="3.30.470.20">
    <property type="entry name" value="ATP-grasp fold, B domain"/>
    <property type="match status" value="1"/>
</dbReference>
<feature type="binding site" evidence="20">
    <location>
        <position position="280"/>
    </location>
    <ligand>
        <name>Mg(2+)</name>
        <dbReference type="ChEBI" id="CHEBI:18420"/>
        <label>2</label>
    </ligand>
</feature>
<dbReference type="FunFam" id="3.30.1490.20:FF:000007">
    <property type="entry name" value="D-alanine--D-alanine ligase"/>
    <property type="match status" value="1"/>
</dbReference>
<sequence>MTSAYEKLHSTLDVKAFGRVAVLYGGKSAEREVSLKSGAAVIDALTTAGVDVVAIDVGDDLLDRLQSEKIDRAFIILHGRGGEDGSMQGLLECLGIPYTGSGILASALAMDKLRTKQVWQSLGIPTPRHAVLASESDCLQASTELGFPLIVKPAHEGSSIGMAKVNSAQELVAAWQDAAKYDSQVLVEQWIHGPEFTIAVLRGQVLPPIALGTPHVFYDYDAKYIANDTQYRIPCGLDSVKEQELIDLTARACDAIGIEGWGRLDVMQDEQGRFWLLEVNTAPGMTDHSLVPMAARAAGLDFQQLVLAILAESVATRG</sequence>
<keyword evidence="8 20" id="KW-0479">Metal-binding</keyword>
<keyword evidence="7 18" id="KW-0436">Ligase</keyword>
<evidence type="ECO:0000256" key="8">
    <source>
        <dbReference type="ARBA" id="ARBA00022723"/>
    </source>
</evidence>
<comment type="cofactor">
    <cofactor evidence="1">
        <name>Mn(2+)</name>
        <dbReference type="ChEBI" id="CHEBI:29035"/>
    </cofactor>
</comment>
<dbReference type="EC" id="6.3.2.4" evidence="18"/>
<comment type="subcellular location">
    <subcellularLocation>
        <location evidence="3 18">Cytoplasm</location>
    </subcellularLocation>
</comment>
<keyword evidence="13 18" id="KW-0573">Peptidoglycan synthesis</keyword>
<evidence type="ECO:0000256" key="11">
    <source>
        <dbReference type="ARBA" id="ARBA00022842"/>
    </source>
</evidence>
<feature type="active site" evidence="19">
    <location>
        <position position="289"/>
    </location>
</feature>
<dbReference type="Proteomes" id="UP000265875">
    <property type="component" value="Unassembled WGS sequence"/>
</dbReference>
<comment type="function">
    <text evidence="2 18">Cell wall formation.</text>
</comment>
<evidence type="ECO:0000313" key="22">
    <source>
        <dbReference type="Proteomes" id="UP000265875"/>
    </source>
</evidence>
<dbReference type="PANTHER" id="PTHR23132:SF23">
    <property type="entry name" value="D-ALANINE--D-ALANINE LIGASE B"/>
    <property type="match status" value="1"/>
</dbReference>
<feature type="binding site" evidence="20">
    <location>
        <position position="278"/>
    </location>
    <ligand>
        <name>Mg(2+)</name>
        <dbReference type="ChEBI" id="CHEBI:18420"/>
        <label>1</label>
    </ligand>
</feature>
<dbReference type="FunFam" id="3.30.470.20:FF:000008">
    <property type="entry name" value="D-alanine--D-alanine ligase"/>
    <property type="match status" value="1"/>
</dbReference>
<dbReference type="AlphaFoldDB" id="A0A399M010"/>
<evidence type="ECO:0000256" key="16">
    <source>
        <dbReference type="ARBA" id="ARBA00047614"/>
    </source>
</evidence>
<dbReference type="GO" id="GO:0008360">
    <property type="term" value="P:regulation of cell shape"/>
    <property type="evidence" value="ECO:0007669"/>
    <property type="project" value="UniProtKB-KW"/>
</dbReference>
<feature type="binding site" evidence="20">
    <location>
        <position position="265"/>
    </location>
    <ligand>
        <name>Mg(2+)</name>
        <dbReference type="ChEBI" id="CHEBI:18420"/>
        <label>1</label>
    </ligand>
</feature>
<name>A0A399M010_9PSED</name>
<comment type="caution">
    <text evidence="21">The sequence shown here is derived from an EMBL/GenBank/DDBJ whole genome shotgun (WGS) entry which is preliminary data.</text>
</comment>
<dbReference type="NCBIfam" id="TIGR01205">
    <property type="entry name" value="D_ala_D_alaTIGR"/>
    <property type="match status" value="1"/>
</dbReference>
<evidence type="ECO:0000256" key="5">
    <source>
        <dbReference type="ARBA" id="ARBA00010871"/>
    </source>
</evidence>
<dbReference type="PROSITE" id="PS00843">
    <property type="entry name" value="DALA_DALA_LIGASE_1"/>
    <property type="match status" value="1"/>
</dbReference>
<dbReference type="InterPro" id="IPR011761">
    <property type="entry name" value="ATP-grasp"/>
</dbReference>
<keyword evidence="10" id="KW-0067">ATP-binding</keyword>
<gene>
    <name evidence="18" type="primary">ddl</name>
    <name evidence="21" type="ORF">D0894_22335</name>
</gene>
<evidence type="ECO:0000313" key="21">
    <source>
        <dbReference type="EMBL" id="RII75111.1"/>
    </source>
</evidence>
<organism evidence="21 22">
    <name type="scientific">Pseudomonas monteilii</name>
    <dbReference type="NCBI Taxonomy" id="76759"/>
    <lineage>
        <taxon>Bacteria</taxon>
        <taxon>Pseudomonadati</taxon>
        <taxon>Pseudomonadota</taxon>
        <taxon>Gammaproteobacteria</taxon>
        <taxon>Pseudomonadales</taxon>
        <taxon>Pseudomonadaceae</taxon>
        <taxon>Pseudomonas</taxon>
    </lineage>
</organism>
<evidence type="ECO:0000256" key="10">
    <source>
        <dbReference type="ARBA" id="ARBA00022840"/>
    </source>
</evidence>
<keyword evidence="12 18" id="KW-0133">Cell shape</keyword>
<dbReference type="PROSITE" id="PS00844">
    <property type="entry name" value="DALA_DALA_LIGASE_2"/>
    <property type="match status" value="1"/>
</dbReference>
<dbReference type="GO" id="GO:0009252">
    <property type="term" value="P:peptidoglycan biosynthetic process"/>
    <property type="evidence" value="ECO:0007669"/>
    <property type="project" value="UniProtKB-UniRule"/>
</dbReference>
<evidence type="ECO:0000256" key="1">
    <source>
        <dbReference type="ARBA" id="ARBA00001936"/>
    </source>
</evidence>